<proteinExistence type="predicted"/>
<dbReference type="SUPFAM" id="SSF52266">
    <property type="entry name" value="SGNH hydrolase"/>
    <property type="match status" value="1"/>
</dbReference>
<dbReference type="Gene3D" id="3.40.50.1110">
    <property type="entry name" value="SGNH hydrolase"/>
    <property type="match status" value="1"/>
</dbReference>
<dbReference type="InterPro" id="IPR036514">
    <property type="entry name" value="SGNH_hydro_sf"/>
</dbReference>
<keyword evidence="1" id="KW-0378">Hydrolase</keyword>
<evidence type="ECO:0000313" key="3">
    <source>
        <dbReference type="EMBL" id="EXM38222.1"/>
    </source>
</evidence>
<dbReference type="GO" id="GO:0001681">
    <property type="term" value="F:sialate O-acetylesterase activity"/>
    <property type="evidence" value="ECO:0007669"/>
    <property type="project" value="InterPro"/>
</dbReference>
<feature type="domain" description="Sialate O-acetylesterase" evidence="2">
    <location>
        <begin position="271"/>
        <end position="363"/>
    </location>
</feature>
<dbReference type="PATRIC" id="fig|1341156.4.peg.3301"/>
<keyword evidence="5" id="KW-1185">Reference proteome</keyword>
<organism evidence="3 5">
    <name type="scientific">Ruminococcus albus SY3</name>
    <dbReference type="NCBI Taxonomy" id="1341156"/>
    <lineage>
        <taxon>Bacteria</taxon>
        <taxon>Bacillati</taxon>
        <taxon>Bacillota</taxon>
        <taxon>Clostridia</taxon>
        <taxon>Eubacteriales</taxon>
        <taxon>Oscillospiraceae</taxon>
        <taxon>Ruminococcus</taxon>
    </lineage>
</organism>
<dbReference type="Proteomes" id="UP000021369">
    <property type="component" value="Unassembled WGS sequence"/>
</dbReference>
<dbReference type="GO" id="GO:0005975">
    <property type="term" value="P:carbohydrate metabolic process"/>
    <property type="evidence" value="ECO:0007669"/>
    <property type="project" value="TreeGrafter"/>
</dbReference>
<dbReference type="EMBL" id="JEOB01000004">
    <property type="protein sequence ID" value="EXM38222.1"/>
    <property type="molecule type" value="Genomic_DNA"/>
</dbReference>
<accession>A0A011UYD2</accession>
<dbReference type="AlphaFoldDB" id="A0A011UYD2"/>
<reference evidence="3 5" key="1">
    <citation type="submission" date="2013-06" db="EMBL/GenBank/DDBJ databases">
        <title>Rumen cellulosomics: divergent fiber-degrading strategies revealed by comparative genome-wide analysis of six Ruminococcal strains.</title>
        <authorList>
            <person name="Dassa B."/>
            <person name="Borovok I."/>
            <person name="Lamed R."/>
            <person name="Flint H."/>
            <person name="Yeoman C.J."/>
            <person name="White B."/>
            <person name="Bayer E.A."/>
        </authorList>
    </citation>
    <scope>NUCLEOTIDE SEQUENCE [LARGE SCALE GENOMIC DNA]</scope>
    <source>
        <strain evidence="3 5">SY3</strain>
    </source>
</reference>
<dbReference type="PANTHER" id="PTHR22901:SF0">
    <property type="entry name" value="SIALATE O-ACETYLESTERASE"/>
    <property type="match status" value="1"/>
</dbReference>
<evidence type="ECO:0000256" key="1">
    <source>
        <dbReference type="ARBA" id="ARBA00022801"/>
    </source>
</evidence>
<dbReference type="PANTHER" id="PTHR22901">
    <property type="entry name" value="SIALATE O-ACETYLESTERASE"/>
    <property type="match status" value="1"/>
</dbReference>
<name>A0A011UYD2_RUMAL</name>
<feature type="domain" description="Sialate O-acetylesterase" evidence="2">
    <location>
        <begin position="83"/>
        <end position="208"/>
    </location>
</feature>
<dbReference type="InterPro" id="IPR039329">
    <property type="entry name" value="SIAE"/>
</dbReference>
<evidence type="ECO:0000313" key="5">
    <source>
        <dbReference type="Proteomes" id="UP000021369"/>
    </source>
</evidence>
<evidence type="ECO:0000313" key="4">
    <source>
        <dbReference type="EMBL" id="EXM39756.1"/>
    </source>
</evidence>
<gene>
    <name evidence="4" type="ORF">RASY3_08170</name>
    <name evidence="3" type="ORF">RASY3_18555</name>
</gene>
<protein>
    <recommendedName>
        <fullName evidence="2">Sialate O-acetylesterase domain-containing protein</fullName>
    </recommendedName>
</protein>
<dbReference type="OrthoDB" id="9795554at2"/>
<sequence>MLKCSQMFSDSMVLQREKCIAVWGTGEDGKIITAAIGDNKAECTVKDGKWQCELLPMEAAEGLTLTVTDGTDTITFTDIAIGEVWLCGGQSNMELEIQNAKDGAKYLAELNKDTPIRYYYTPKVATAEEAERQGEQAVWQRADSETSKCWSAVGLHFARKLSKDLGVVVGLIGCNWGGTSASNWVDRETLENDRRISSYITEYEETIKGKTLEEQKAEYEAFLEHEKNWLKKAQVYWDVDPNMSWGQLEEKLGIYGWPGPRNEYNPFRPYNMYENMLTRVCPYTLRGFLYYQGESDDHKPDSYYVLLTALIAKWREIWGDDTLPFIMVQLPMHRYAADPDYKNWCKIRSAQMKTFRTVKNTGIAVILDCGEFNEIHPKDKLPVGERLCLQAEKIVYGMDVDAFGPIYESCIFNDGKAEVSFSHAENGFKVKGSIKGFEIAGDDGEFTPAQAAVGGGKALVWSEKVPSPKAVRYNWTNYGEVTIFGKNGIPMAPFSTSDDV</sequence>
<dbReference type="InterPro" id="IPR005181">
    <property type="entry name" value="SASA"/>
</dbReference>
<dbReference type="EMBL" id="JEOB01000002">
    <property type="protein sequence ID" value="EXM39756.1"/>
    <property type="molecule type" value="Genomic_DNA"/>
</dbReference>
<dbReference type="RefSeq" id="WP_037286785.1">
    <property type="nucleotide sequence ID" value="NZ_JEOB01000002.1"/>
</dbReference>
<dbReference type="Pfam" id="PF03629">
    <property type="entry name" value="SASA"/>
    <property type="match status" value="2"/>
</dbReference>
<comment type="caution">
    <text evidence="3">The sequence shown here is derived from an EMBL/GenBank/DDBJ whole genome shotgun (WGS) entry which is preliminary data.</text>
</comment>
<evidence type="ECO:0000259" key="2">
    <source>
        <dbReference type="Pfam" id="PF03629"/>
    </source>
</evidence>